<reference evidence="1 2" key="2">
    <citation type="journal article" date="2016" name="Genome Announc.">
        <title>Draft Genome Sequences of Streptomyces scabiei S58, Streptomyces turgidiscabies T45, and Streptomyces acidiscabies a10, the Pathogens of Potato Common Scab, Isolated in Japan.</title>
        <authorList>
            <person name="Tomihama T."/>
            <person name="Nishi Y."/>
            <person name="Sakai M."/>
            <person name="Ikenaga M."/>
            <person name="Okubo T."/>
            <person name="Ikeda S."/>
        </authorList>
    </citation>
    <scope>NUCLEOTIDE SEQUENCE [LARGE SCALE GENOMIC DNA]</scope>
    <source>
        <strain evidence="1 2">S58</strain>
    </source>
</reference>
<evidence type="ECO:0000313" key="1">
    <source>
        <dbReference type="EMBL" id="GAQ64049.1"/>
    </source>
</evidence>
<name>A0A100JQW8_STRSC</name>
<dbReference type="Proteomes" id="UP000067448">
    <property type="component" value="Unassembled WGS sequence"/>
</dbReference>
<dbReference type="EMBL" id="BCMM01000021">
    <property type="protein sequence ID" value="GAQ64049.1"/>
    <property type="molecule type" value="Genomic_DNA"/>
</dbReference>
<reference evidence="2" key="3">
    <citation type="submission" date="2016-02" db="EMBL/GenBank/DDBJ databases">
        <title>Draft genome of pathogenic Streptomyces sp. in Japan.</title>
        <authorList>
            <person name="Tomihama T."/>
            <person name="Ikenaga M."/>
            <person name="Sakai M."/>
            <person name="Okubo T."/>
            <person name="Ikeda S."/>
        </authorList>
    </citation>
    <scope>NUCLEOTIDE SEQUENCE [LARGE SCALE GENOMIC DNA]</scope>
    <source>
        <strain evidence="2">S58</strain>
    </source>
</reference>
<accession>A0A100JQW8</accession>
<dbReference type="RefSeq" id="WP_059081598.1">
    <property type="nucleotide sequence ID" value="NZ_BCMM01000021.1"/>
</dbReference>
<proteinExistence type="predicted"/>
<protein>
    <submittedName>
        <fullName evidence="1">Uncharacterized protein</fullName>
    </submittedName>
</protein>
<gene>
    <name evidence="1" type="ORF">SsS58_04439</name>
</gene>
<organism evidence="1 2">
    <name type="scientific">Streptomyces scabiei</name>
    <dbReference type="NCBI Taxonomy" id="1930"/>
    <lineage>
        <taxon>Bacteria</taxon>
        <taxon>Bacillati</taxon>
        <taxon>Actinomycetota</taxon>
        <taxon>Actinomycetes</taxon>
        <taxon>Kitasatosporales</taxon>
        <taxon>Streptomycetaceae</taxon>
        <taxon>Streptomyces</taxon>
    </lineage>
</organism>
<dbReference type="AlphaFoldDB" id="A0A100JQW8"/>
<sequence length="119" mass="12912">MPLQQFPDAEINAKAVELGVIAQGESVPNRHRSKVVAALIEERRAADRQEKQAEPACAKEIVVEPGGAVLIDGEPFPWLIARQPMEIGLNPEGVSTVRLTLLAEAVQVLKPKPSKNESE</sequence>
<dbReference type="OrthoDB" id="4245665at2"/>
<reference evidence="2" key="1">
    <citation type="submission" date="2015-11" db="EMBL/GenBank/DDBJ databases">
        <authorList>
            <consortium name="Cross-ministerial Strategic Innovation Promotion Program (SIP) consortium"/>
            <person name="Tomihama T."/>
            <person name="Ikenaga M."/>
            <person name="Sakai M."/>
            <person name="Okubo T."/>
            <person name="Ikeda S."/>
        </authorList>
    </citation>
    <scope>NUCLEOTIDE SEQUENCE [LARGE SCALE GENOMIC DNA]</scope>
    <source>
        <strain evidence="2">S58</strain>
    </source>
</reference>
<comment type="caution">
    <text evidence="1">The sequence shown here is derived from an EMBL/GenBank/DDBJ whole genome shotgun (WGS) entry which is preliminary data.</text>
</comment>
<evidence type="ECO:0000313" key="2">
    <source>
        <dbReference type="Proteomes" id="UP000067448"/>
    </source>
</evidence>